<dbReference type="Gene3D" id="3.30.450.40">
    <property type="match status" value="1"/>
</dbReference>
<dbReference type="GO" id="GO:0003677">
    <property type="term" value="F:DNA binding"/>
    <property type="evidence" value="ECO:0007669"/>
    <property type="project" value="UniProtKB-KW"/>
</dbReference>
<dbReference type="Pfam" id="PF09339">
    <property type="entry name" value="HTH_IclR"/>
    <property type="match status" value="1"/>
</dbReference>
<dbReference type="InterPro" id="IPR014757">
    <property type="entry name" value="Tscrpt_reg_IclR_C"/>
</dbReference>
<keyword evidence="2 6" id="KW-0238">DNA-binding</keyword>
<reference evidence="6 7" key="1">
    <citation type="submission" date="2018-03" db="EMBL/GenBank/DDBJ databases">
        <title>Genomic Encyclopedia of Archaeal and Bacterial Type Strains, Phase II (KMG-II): from individual species to whole genera.</title>
        <authorList>
            <person name="Goeker M."/>
        </authorList>
    </citation>
    <scope>NUCLEOTIDE SEQUENCE [LARGE SCALE GENOMIC DNA]</scope>
    <source>
        <strain evidence="6 7">DSM 100212</strain>
    </source>
</reference>
<protein>
    <submittedName>
        <fullName evidence="6">DNA-binding IclR family transcriptional regulator</fullName>
    </submittedName>
</protein>
<dbReference type="SUPFAM" id="SSF46785">
    <property type="entry name" value="Winged helix' DNA-binding domain"/>
    <property type="match status" value="1"/>
</dbReference>
<dbReference type="PANTHER" id="PTHR30136">
    <property type="entry name" value="HELIX-TURN-HELIX TRANSCRIPTIONAL REGULATOR, ICLR FAMILY"/>
    <property type="match status" value="1"/>
</dbReference>
<keyword evidence="1" id="KW-0805">Transcription regulation</keyword>
<evidence type="ECO:0000256" key="2">
    <source>
        <dbReference type="ARBA" id="ARBA00023125"/>
    </source>
</evidence>
<dbReference type="EMBL" id="PVTQ01000020">
    <property type="protein sequence ID" value="PRY84796.1"/>
    <property type="molecule type" value="Genomic_DNA"/>
</dbReference>
<dbReference type="PROSITE" id="PS51078">
    <property type="entry name" value="ICLR_ED"/>
    <property type="match status" value="1"/>
</dbReference>
<comment type="caution">
    <text evidence="6">The sequence shown here is derived from an EMBL/GenBank/DDBJ whole genome shotgun (WGS) entry which is preliminary data.</text>
</comment>
<evidence type="ECO:0000313" key="7">
    <source>
        <dbReference type="Proteomes" id="UP000238392"/>
    </source>
</evidence>
<proteinExistence type="predicted"/>
<name>A0A2T0WDR9_9RHOB</name>
<evidence type="ECO:0000256" key="1">
    <source>
        <dbReference type="ARBA" id="ARBA00023015"/>
    </source>
</evidence>
<gene>
    <name evidence="6" type="ORF">CLV74_1208</name>
</gene>
<evidence type="ECO:0000259" key="5">
    <source>
        <dbReference type="PROSITE" id="PS51078"/>
    </source>
</evidence>
<dbReference type="InterPro" id="IPR036390">
    <property type="entry name" value="WH_DNA-bd_sf"/>
</dbReference>
<dbReference type="InterPro" id="IPR050707">
    <property type="entry name" value="HTH_MetabolicPath_Reg"/>
</dbReference>
<evidence type="ECO:0000259" key="4">
    <source>
        <dbReference type="PROSITE" id="PS51077"/>
    </source>
</evidence>
<dbReference type="InterPro" id="IPR029016">
    <property type="entry name" value="GAF-like_dom_sf"/>
</dbReference>
<keyword evidence="3" id="KW-0804">Transcription</keyword>
<dbReference type="GO" id="GO:0003700">
    <property type="term" value="F:DNA-binding transcription factor activity"/>
    <property type="evidence" value="ECO:0007669"/>
    <property type="project" value="TreeGrafter"/>
</dbReference>
<dbReference type="OrthoDB" id="6811967at2"/>
<dbReference type="SMART" id="SM00346">
    <property type="entry name" value="HTH_ICLR"/>
    <property type="match status" value="1"/>
</dbReference>
<dbReference type="PANTHER" id="PTHR30136:SF24">
    <property type="entry name" value="HTH-TYPE TRANSCRIPTIONAL REPRESSOR ALLR"/>
    <property type="match status" value="1"/>
</dbReference>
<sequence length="259" mass="28212">MGTITKALELLGYFSRRRPEIGLTEFVRLAGRDKATVHRHLVELEENGFLEQHPVARTYRLGPAILRLTAVREATHPIRAVFRPVVEELARQTGELCHASLLQGKVLSPVFHTDPQVHGTQVHFDEGEILPLHATSSGLAVLAFSLSRFVDDAFGAPLPAFTDKTHTDRAYLRAVLEDTRRTGVCRVDQTYDSEVSSVGGPIFGPEGIPIGAIAVAVPTVRVTEDKMNDVQQALLATIRQASISAGGVLPRDFPDAPKG</sequence>
<dbReference type="PROSITE" id="PS51077">
    <property type="entry name" value="HTH_ICLR"/>
    <property type="match status" value="1"/>
</dbReference>
<feature type="domain" description="IclR-ED" evidence="5">
    <location>
        <begin position="57"/>
        <end position="247"/>
    </location>
</feature>
<dbReference type="AlphaFoldDB" id="A0A2T0WDR9"/>
<dbReference type="InterPro" id="IPR005471">
    <property type="entry name" value="Tscrpt_reg_IclR_N"/>
</dbReference>
<dbReference type="RefSeq" id="WP_106268067.1">
    <property type="nucleotide sequence ID" value="NZ_PVTQ01000020.1"/>
</dbReference>
<dbReference type="SUPFAM" id="SSF55781">
    <property type="entry name" value="GAF domain-like"/>
    <property type="match status" value="1"/>
</dbReference>
<keyword evidence="7" id="KW-1185">Reference proteome</keyword>
<accession>A0A2T0WDR9</accession>
<dbReference type="Gene3D" id="1.10.10.10">
    <property type="entry name" value="Winged helix-like DNA-binding domain superfamily/Winged helix DNA-binding domain"/>
    <property type="match status" value="1"/>
</dbReference>
<dbReference type="GO" id="GO:0045892">
    <property type="term" value="P:negative regulation of DNA-templated transcription"/>
    <property type="evidence" value="ECO:0007669"/>
    <property type="project" value="TreeGrafter"/>
</dbReference>
<dbReference type="Pfam" id="PF01614">
    <property type="entry name" value="IclR_C"/>
    <property type="match status" value="1"/>
</dbReference>
<organism evidence="6 7">
    <name type="scientific">Donghicola tyrosinivorans</name>
    <dbReference type="NCBI Taxonomy" id="1652492"/>
    <lineage>
        <taxon>Bacteria</taxon>
        <taxon>Pseudomonadati</taxon>
        <taxon>Pseudomonadota</taxon>
        <taxon>Alphaproteobacteria</taxon>
        <taxon>Rhodobacterales</taxon>
        <taxon>Roseobacteraceae</taxon>
        <taxon>Donghicola</taxon>
    </lineage>
</organism>
<dbReference type="InterPro" id="IPR036388">
    <property type="entry name" value="WH-like_DNA-bd_sf"/>
</dbReference>
<dbReference type="Proteomes" id="UP000238392">
    <property type="component" value="Unassembled WGS sequence"/>
</dbReference>
<evidence type="ECO:0000256" key="3">
    <source>
        <dbReference type="ARBA" id="ARBA00023163"/>
    </source>
</evidence>
<evidence type="ECO:0000313" key="6">
    <source>
        <dbReference type="EMBL" id="PRY84796.1"/>
    </source>
</evidence>
<feature type="domain" description="HTH iclR-type" evidence="4">
    <location>
        <begin position="1"/>
        <end position="63"/>
    </location>
</feature>